<gene>
    <name evidence="1" type="ORF">E2L05_17780</name>
</gene>
<reference evidence="1 2" key="1">
    <citation type="submission" date="2019-03" db="EMBL/GenBank/DDBJ databases">
        <title>Rhodobacteraceae bacterium SM1902, a new member of the family Rhodobacteraceae isolated from Yantai.</title>
        <authorList>
            <person name="Sun Y."/>
        </authorList>
    </citation>
    <scope>NUCLEOTIDE SEQUENCE [LARGE SCALE GENOMIC DNA]</scope>
    <source>
        <strain evidence="1 2">SM1902</strain>
    </source>
</reference>
<accession>A0A4R6AS30</accession>
<proteinExistence type="predicted"/>
<evidence type="ECO:0000313" key="2">
    <source>
        <dbReference type="Proteomes" id="UP000294562"/>
    </source>
</evidence>
<keyword evidence="2" id="KW-1185">Reference proteome</keyword>
<dbReference type="Proteomes" id="UP000294562">
    <property type="component" value="Unassembled WGS sequence"/>
</dbReference>
<evidence type="ECO:0000313" key="1">
    <source>
        <dbReference type="EMBL" id="TDL84593.1"/>
    </source>
</evidence>
<name>A0A4R6AS30_9RHOB</name>
<organism evidence="1 2">
    <name type="scientific">Meridianimarinicoccus aquatilis</name>
    <dbReference type="NCBI Taxonomy" id="2552766"/>
    <lineage>
        <taxon>Bacteria</taxon>
        <taxon>Pseudomonadati</taxon>
        <taxon>Pseudomonadota</taxon>
        <taxon>Alphaproteobacteria</taxon>
        <taxon>Rhodobacterales</taxon>
        <taxon>Paracoccaceae</taxon>
        <taxon>Meridianimarinicoccus</taxon>
    </lineage>
</organism>
<comment type="caution">
    <text evidence="1">The sequence shown here is derived from an EMBL/GenBank/DDBJ whole genome shotgun (WGS) entry which is preliminary data.</text>
</comment>
<sequence>MNIKIIASQKFHHSPAQYRADVEGFTLLRLTCGSSYGLSGGAIKTATVGDDGGVPVYPDQGALISAMKVALIKSAGSDRDLEIRRDSLGRAFGEITGKGSEDDCVRFFALLAGEMGATLSFNASNDMRDLYNDIFHTDGEAMYLSDGIYLEPDGELIER</sequence>
<protein>
    <submittedName>
        <fullName evidence="1">Uncharacterized protein</fullName>
    </submittedName>
</protein>
<dbReference type="AlphaFoldDB" id="A0A4R6AS30"/>
<dbReference type="EMBL" id="SMZO01000063">
    <property type="protein sequence ID" value="TDL84593.1"/>
    <property type="molecule type" value="Genomic_DNA"/>
</dbReference>
<dbReference type="RefSeq" id="WP_133344152.1">
    <property type="nucleotide sequence ID" value="NZ_SMZO01000063.1"/>
</dbReference>
<dbReference type="OrthoDB" id="7846879at2"/>